<evidence type="ECO:0000313" key="1">
    <source>
        <dbReference type="EMBL" id="KAF9470268.1"/>
    </source>
</evidence>
<dbReference type="Proteomes" id="UP000807469">
    <property type="component" value="Unassembled WGS sequence"/>
</dbReference>
<dbReference type="EMBL" id="MU156111">
    <property type="protein sequence ID" value="KAF9470268.1"/>
    <property type="molecule type" value="Genomic_DNA"/>
</dbReference>
<comment type="caution">
    <text evidence="1">The sequence shown here is derived from an EMBL/GenBank/DDBJ whole genome shotgun (WGS) entry which is preliminary data.</text>
</comment>
<gene>
    <name evidence="1" type="ORF">BDN70DRAFT_730086</name>
</gene>
<proteinExistence type="predicted"/>
<protein>
    <submittedName>
        <fullName evidence="1">Uncharacterized protein</fullName>
    </submittedName>
</protein>
<organism evidence="1 2">
    <name type="scientific">Pholiota conissans</name>
    <dbReference type="NCBI Taxonomy" id="109636"/>
    <lineage>
        <taxon>Eukaryota</taxon>
        <taxon>Fungi</taxon>
        <taxon>Dikarya</taxon>
        <taxon>Basidiomycota</taxon>
        <taxon>Agaricomycotina</taxon>
        <taxon>Agaricomycetes</taxon>
        <taxon>Agaricomycetidae</taxon>
        <taxon>Agaricales</taxon>
        <taxon>Agaricineae</taxon>
        <taxon>Strophariaceae</taxon>
        <taxon>Pholiota</taxon>
    </lineage>
</organism>
<keyword evidence="2" id="KW-1185">Reference proteome</keyword>
<sequence>MALSFPVLACYSQSCNCGSLPPVPISRCSKGPLLHLAVQRPASPLKNQNPCGCQYGPHASQPRLHLTTIHPVTDLWYLP</sequence>
<reference evidence="1" key="1">
    <citation type="submission" date="2020-11" db="EMBL/GenBank/DDBJ databases">
        <authorList>
            <consortium name="DOE Joint Genome Institute"/>
            <person name="Ahrendt S."/>
            <person name="Riley R."/>
            <person name="Andreopoulos W."/>
            <person name="Labutti K."/>
            <person name="Pangilinan J."/>
            <person name="Ruiz-Duenas F.J."/>
            <person name="Barrasa J.M."/>
            <person name="Sanchez-Garcia M."/>
            <person name="Camarero S."/>
            <person name="Miyauchi S."/>
            <person name="Serrano A."/>
            <person name="Linde D."/>
            <person name="Babiker R."/>
            <person name="Drula E."/>
            <person name="Ayuso-Fernandez I."/>
            <person name="Pacheco R."/>
            <person name="Padilla G."/>
            <person name="Ferreira P."/>
            <person name="Barriuso J."/>
            <person name="Kellner H."/>
            <person name="Castanera R."/>
            <person name="Alfaro M."/>
            <person name="Ramirez L."/>
            <person name="Pisabarro A.G."/>
            <person name="Kuo A."/>
            <person name="Tritt A."/>
            <person name="Lipzen A."/>
            <person name="He G."/>
            <person name="Yan M."/>
            <person name="Ng V."/>
            <person name="Cullen D."/>
            <person name="Martin F."/>
            <person name="Rosso M.-N."/>
            <person name="Henrissat B."/>
            <person name="Hibbett D."/>
            <person name="Martinez A.T."/>
            <person name="Grigoriev I.V."/>
        </authorList>
    </citation>
    <scope>NUCLEOTIDE SEQUENCE</scope>
    <source>
        <strain evidence="1">CIRM-BRFM 674</strain>
    </source>
</reference>
<accession>A0A9P5YI21</accession>
<evidence type="ECO:0000313" key="2">
    <source>
        <dbReference type="Proteomes" id="UP000807469"/>
    </source>
</evidence>
<dbReference type="AlphaFoldDB" id="A0A9P5YI21"/>
<name>A0A9P5YI21_9AGAR</name>